<evidence type="ECO:0000313" key="2">
    <source>
        <dbReference type="EMBL" id="MBS3849604.1"/>
    </source>
</evidence>
<evidence type="ECO:0008006" key="4">
    <source>
        <dbReference type="Google" id="ProtNLM"/>
    </source>
</evidence>
<gene>
    <name evidence="2" type="ORF">KD146_12940</name>
</gene>
<keyword evidence="3" id="KW-1185">Reference proteome</keyword>
<dbReference type="RefSeq" id="WP_212659249.1">
    <property type="nucleotide sequence ID" value="NZ_JAGXTP010000002.1"/>
</dbReference>
<name>A0A942EE69_9HYPH</name>
<feature type="signal peptide" evidence="1">
    <location>
        <begin position="1"/>
        <end position="21"/>
    </location>
</feature>
<proteinExistence type="predicted"/>
<keyword evidence="1" id="KW-0732">Signal</keyword>
<evidence type="ECO:0000313" key="3">
    <source>
        <dbReference type="Proteomes" id="UP000678281"/>
    </source>
</evidence>
<accession>A0A942EE69</accession>
<dbReference type="PROSITE" id="PS51257">
    <property type="entry name" value="PROKAR_LIPOPROTEIN"/>
    <property type="match status" value="1"/>
</dbReference>
<evidence type="ECO:0000256" key="1">
    <source>
        <dbReference type="SAM" id="SignalP"/>
    </source>
</evidence>
<comment type="caution">
    <text evidence="2">The sequence shown here is derived from an EMBL/GenBank/DDBJ whole genome shotgun (WGS) entry which is preliminary data.</text>
</comment>
<dbReference type="AlphaFoldDB" id="A0A942EE69"/>
<reference evidence="2" key="1">
    <citation type="submission" date="2021-04" db="EMBL/GenBank/DDBJ databases">
        <title>Devosia litorisediminis sp. nov., isolated from a sand dune.</title>
        <authorList>
            <person name="Park S."/>
            <person name="Yoon J.-H."/>
        </authorList>
    </citation>
    <scope>NUCLEOTIDE SEQUENCE</scope>
    <source>
        <strain evidence="2">BSSL-BM10</strain>
    </source>
</reference>
<dbReference type="Proteomes" id="UP000678281">
    <property type="component" value="Unassembled WGS sequence"/>
</dbReference>
<dbReference type="EMBL" id="JAGXTP010000002">
    <property type="protein sequence ID" value="MBS3849604.1"/>
    <property type="molecule type" value="Genomic_DNA"/>
</dbReference>
<sequence>MIRAALILVVALALSACSVFQIGERYDKSIDDDLNTFQTETVSFITTMRINAGLSAGAYTSDTAKAFYPKATARLANMMLRASLLSSRQCPISRTAPLPPIVSDAEAAAIIGAPITEDEVRGNCVVVMLDAVQAAFVRVEARHKSQGQIGETAAKLGTTAINNSVLIALGGIRSKDY</sequence>
<organism evidence="2 3">
    <name type="scientific">Devosia litorisediminis</name>
    <dbReference type="NCBI Taxonomy" id="2829817"/>
    <lineage>
        <taxon>Bacteria</taxon>
        <taxon>Pseudomonadati</taxon>
        <taxon>Pseudomonadota</taxon>
        <taxon>Alphaproteobacteria</taxon>
        <taxon>Hyphomicrobiales</taxon>
        <taxon>Devosiaceae</taxon>
        <taxon>Devosia</taxon>
    </lineage>
</organism>
<feature type="chain" id="PRO_5036705332" description="DUF4136 domain-containing protein" evidence="1">
    <location>
        <begin position="22"/>
        <end position="177"/>
    </location>
</feature>
<protein>
    <recommendedName>
        <fullName evidence="4">DUF4136 domain-containing protein</fullName>
    </recommendedName>
</protein>